<dbReference type="PANTHER" id="PTHR47683:SF2">
    <property type="entry name" value="RNA-BINDING S4 DOMAIN-CONTAINING PROTEIN"/>
    <property type="match status" value="1"/>
</dbReference>
<dbReference type="SUPFAM" id="SSF55174">
    <property type="entry name" value="Alpha-L RNA-binding motif"/>
    <property type="match status" value="1"/>
</dbReference>
<comment type="catalytic activity">
    <reaction evidence="3">
        <text>uridine(2604) in 23S rRNA = pseudouridine(2604) in 23S rRNA</text>
        <dbReference type="Rhea" id="RHEA:38875"/>
        <dbReference type="Rhea" id="RHEA-COMP:10093"/>
        <dbReference type="Rhea" id="RHEA-COMP:10094"/>
        <dbReference type="ChEBI" id="CHEBI:65314"/>
        <dbReference type="ChEBI" id="CHEBI:65315"/>
        <dbReference type="EC" id="5.4.99.21"/>
    </reaction>
</comment>
<dbReference type="RefSeq" id="WP_096298105.1">
    <property type="nucleotide sequence ID" value="NZ_CP023406.1"/>
</dbReference>
<dbReference type="InterPro" id="IPR002942">
    <property type="entry name" value="S4_RNA-bd"/>
</dbReference>
<feature type="domain" description="RNA-binding S4" evidence="12">
    <location>
        <begin position="5"/>
        <end position="63"/>
    </location>
</feature>
<evidence type="ECO:0000256" key="4">
    <source>
        <dbReference type="ARBA" id="ARBA00038922"/>
    </source>
</evidence>
<dbReference type="PROSITE" id="PS50889">
    <property type="entry name" value="S4"/>
    <property type="match status" value="1"/>
</dbReference>
<protein>
    <recommendedName>
        <fullName evidence="5">Dual-specificity RNA pseudouridine synthase RluF</fullName>
        <ecNumber evidence="4">5.4.99.21</ecNumber>
    </recommendedName>
    <alternativeName>
        <fullName evidence="7">23S rRNA pseudouridine(2604) synthase</fullName>
    </alternativeName>
    <alternativeName>
        <fullName evidence="9">Ribosomal large subunit pseudouridine synthase F</fullName>
    </alternativeName>
    <alternativeName>
        <fullName evidence="8">rRNA pseudouridylate synthase F</fullName>
    </alternativeName>
    <alternativeName>
        <fullName evidence="10">rRNA-uridine isomerase F</fullName>
    </alternativeName>
    <alternativeName>
        <fullName evidence="6">tRNA(Tyr) pseudouridine(35) synthase</fullName>
    </alternativeName>
</protein>
<dbReference type="EMBL" id="CP023406">
    <property type="protein sequence ID" value="ATD67562.1"/>
    <property type="molecule type" value="Genomic_DNA"/>
</dbReference>
<evidence type="ECO:0000256" key="8">
    <source>
        <dbReference type="ARBA" id="ARBA00042843"/>
    </source>
</evidence>
<evidence type="ECO:0000256" key="11">
    <source>
        <dbReference type="PROSITE-ProRule" id="PRU00182"/>
    </source>
</evidence>
<organism evidence="13 14">
    <name type="scientific">Luteimonas chenhongjianii</name>
    <dbReference type="NCBI Taxonomy" id="2006110"/>
    <lineage>
        <taxon>Bacteria</taxon>
        <taxon>Pseudomonadati</taxon>
        <taxon>Pseudomonadota</taxon>
        <taxon>Gammaproteobacteria</taxon>
        <taxon>Lysobacterales</taxon>
        <taxon>Lysobacteraceae</taxon>
        <taxon>Luteimonas</taxon>
    </lineage>
</organism>
<dbReference type="InterPro" id="IPR036986">
    <property type="entry name" value="S4_RNA-bd_sf"/>
</dbReference>
<dbReference type="GO" id="GO:0000455">
    <property type="term" value="P:enzyme-directed rRNA pseudouridine synthesis"/>
    <property type="evidence" value="ECO:0007669"/>
    <property type="project" value="UniProtKB-ARBA"/>
</dbReference>
<dbReference type="GO" id="GO:0003723">
    <property type="term" value="F:RNA binding"/>
    <property type="evidence" value="ECO:0007669"/>
    <property type="project" value="UniProtKB-KW"/>
</dbReference>
<dbReference type="KEGG" id="lum:CNR27_09045"/>
<evidence type="ECO:0000256" key="10">
    <source>
        <dbReference type="ARBA" id="ARBA00043147"/>
    </source>
</evidence>
<evidence type="ECO:0000313" key="13">
    <source>
        <dbReference type="EMBL" id="ATD67562.1"/>
    </source>
</evidence>
<dbReference type="OrthoDB" id="9807213at2"/>
<dbReference type="Gene3D" id="3.30.2350.10">
    <property type="entry name" value="Pseudouridine synthase"/>
    <property type="match status" value="1"/>
</dbReference>
<dbReference type="EC" id="5.4.99.21" evidence="4"/>
<dbReference type="InterPro" id="IPR050343">
    <property type="entry name" value="RsuA_PseudoU_synthase"/>
</dbReference>
<dbReference type="InterPro" id="IPR006145">
    <property type="entry name" value="PsdUridine_synth_RsuA/RluA"/>
</dbReference>
<dbReference type="AlphaFoldDB" id="A0A290XEJ4"/>
<evidence type="ECO:0000256" key="6">
    <source>
        <dbReference type="ARBA" id="ARBA00041420"/>
    </source>
</evidence>
<dbReference type="CDD" id="cd00165">
    <property type="entry name" value="S4"/>
    <property type="match status" value="1"/>
</dbReference>
<evidence type="ECO:0000256" key="5">
    <source>
        <dbReference type="ARBA" id="ARBA00039989"/>
    </source>
</evidence>
<gene>
    <name evidence="13" type="ORF">CNR27_09045</name>
</gene>
<keyword evidence="1" id="KW-0413">Isomerase</keyword>
<dbReference type="SUPFAM" id="SSF55120">
    <property type="entry name" value="Pseudouridine synthase"/>
    <property type="match status" value="1"/>
</dbReference>
<evidence type="ECO:0000256" key="9">
    <source>
        <dbReference type="ARBA" id="ARBA00042890"/>
    </source>
</evidence>
<keyword evidence="11" id="KW-0694">RNA-binding</keyword>
<evidence type="ECO:0000259" key="12">
    <source>
        <dbReference type="SMART" id="SM00363"/>
    </source>
</evidence>
<dbReference type="Pfam" id="PF00849">
    <property type="entry name" value="PseudoU_synth_2"/>
    <property type="match status" value="1"/>
</dbReference>
<dbReference type="Pfam" id="PF01479">
    <property type="entry name" value="S4"/>
    <property type="match status" value="1"/>
</dbReference>
<reference evidence="14" key="1">
    <citation type="submission" date="2017-09" db="EMBL/GenBank/DDBJ databases">
        <title>Luteimonas liuhanmingii sp.nov., isolated from the intestinal contents of Tibetan Plateau Pika in Yushu, Qinghai Province, China.</title>
        <authorList>
            <person name="Gui Z."/>
        </authorList>
    </citation>
    <scope>NUCLEOTIDE SEQUENCE [LARGE SCALE GENOMIC DNA]</scope>
    <source>
        <strain evidence="14">100111</strain>
    </source>
</reference>
<accession>A0A290XEJ4</accession>
<evidence type="ECO:0000256" key="3">
    <source>
        <dbReference type="ARBA" id="ARBA00036535"/>
    </source>
</evidence>
<dbReference type="Proteomes" id="UP000218968">
    <property type="component" value="Chromosome"/>
</dbReference>
<dbReference type="CDD" id="cd02555">
    <property type="entry name" value="PSSA_1"/>
    <property type="match status" value="1"/>
</dbReference>
<dbReference type="Gene3D" id="3.10.290.10">
    <property type="entry name" value="RNA-binding S4 domain"/>
    <property type="match status" value="1"/>
</dbReference>
<evidence type="ECO:0000256" key="7">
    <source>
        <dbReference type="ARBA" id="ARBA00041697"/>
    </source>
</evidence>
<comment type="catalytic activity">
    <reaction evidence="2">
        <text>uridine(35) in tRNA(Tyr) = pseudouridine(35) in tRNA(Tyr)</text>
        <dbReference type="Rhea" id="RHEA:60556"/>
        <dbReference type="Rhea" id="RHEA-COMP:15607"/>
        <dbReference type="Rhea" id="RHEA-COMP:15608"/>
        <dbReference type="ChEBI" id="CHEBI:65314"/>
        <dbReference type="ChEBI" id="CHEBI:65315"/>
    </reaction>
</comment>
<proteinExistence type="predicted"/>
<dbReference type="PANTHER" id="PTHR47683">
    <property type="entry name" value="PSEUDOURIDINE SYNTHASE FAMILY PROTEIN-RELATED"/>
    <property type="match status" value="1"/>
</dbReference>
<evidence type="ECO:0000313" key="14">
    <source>
        <dbReference type="Proteomes" id="UP000218968"/>
    </source>
</evidence>
<sequence length="240" mass="26793">MSEPVRLAKRLAELVQCSRTEAEQYIKGGWVTVDGRVVELPQHMVTTEVVELDPAARLAAVEPATILLHKPAGYDAISGPKMAAGLVVPASRWDEDPSGVRLLERHFQRLTPLMPLDNEASGLMVFSQDGRVWRRLTEDRDEIEQEFVVEVSGEIAPYGLRKLAHGLQYGGRDLPPCKVSWQNEVRLRFAIKGVQGGQLRHMCAQVGLEVVAIRRIRIGKVPLAKMPVGTWRYLPAGERF</sequence>
<evidence type="ECO:0000256" key="1">
    <source>
        <dbReference type="ARBA" id="ARBA00023235"/>
    </source>
</evidence>
<name>A0A290XEJ4_9GAMM</name>
<dbReference type="GO" id="GO:0160138">
    <property type="term" value="F:23S rRNA pseudouridine(2604) synthase activity"/>
    <property type="evidence" value="ECO:0007669"/>
    <property type="project" value="UniProtKB-EC"/>
</dbReference>
<keyword evidence="14" id="KW-1185">Reference proteome</keyword>
<dbReference type="InterPro" id="IPR020103">
    <property type="entry name" value="PsdUridine_synth_cat_dom_sf"/>
</dbReference>
<evidence type="ECO:0000256" key="2">
    <source>
        <dbReference type="ARBA" id="ARBA00036390"/>
    </source>
</evidence>
<dbReference type="SMART" id="SM00363">
    <property type="entry name" value="S4"/>
    <property type="match status" value="1"/>
</dbReference>